<dbReference type="EMBL" id="SDMP01000010">
    <property type="protein sequence ID" value="RYR34545.1"/>
    <property type="molecule type" value="Genomic_DNA"/>
</dbReference>
<evidence type="ECO:0000313" key="3">
    <source>
        <dbReference type="EMBL" id="RYR34545.1"/>
    </source>
</evidence>
<organism evidence="3 4">
    <name type="scientific">Arachis hypogaea</name>
    <name type="common">Peanut</name>
    <dbReference type="NCBI Taxonomy" id="3818"/>
    <lineage>
        <taxon>Eukaryota</taxon>
        <taxon>Viridiplantae</taxon>
        <taxon>Streptophyta</taxon>
        <taxon>Embryophyta</taxon>
        <taxon>Tracheophyta</taxon>
        <taxon>Spermatophyta</taxon>
        <taxon>Magnoliopsida</taxon>
        <taxon>eudicotyledons</taxon>
        <taxon>Gunneridae</taxon>
        <taxon>Pentapetalae</taxon>
        <taxon>rosids</taxon>
        <taxon>fabids</taxon>
        <taxon>Fabales</taxon>
        <taxon>Fabaceae</taxon>
        <taxon>Papilionoideae</taxon>
        <taxon>50 kb inversion clade</taxon>
        <taxon>dalbergioids sensu lato</taxon>
        <taxon>Dalbergieae</taxon>
        <taxon>Pterocarpus clade</taxon>
        <taxon>Arachis</taxon>
    </lineage>
</organism>
<feature type="transmembrane region" description="Helical" evidence="2">
    <location>
        <begin position="164"/>
        <end position="184"/>
    </location>
</feature>
<keyword evidence="2" id="KW-0812">Transmembrane</keyword>
<dbReference type="Proteomes" id="UP000289738">
    <property type="component" value="Chromosome A10"/>
</dbReference>
<protein>
    <recommendedName>
        <fullName evidence="5">Zinc finger GRF-type domain-containing protein</fullName>
    </recommendedName>
</protein>
<feature type="region of interest" description="Disordered" evidence="1">
    <location>
        <begin position="1"/>
        <end position="27"/>
    </location>
</feature>
<gene>
    <name evidence="3" type="ORF">Ahy_A10g049495</name>
</gene>
<reference evidence="3 4" key="1">
    <citation type="submission" date="2019-01" db="EMBL/GenBank/DDBJ databases">
        <title>Sequencing of cultivated peanut Arachis hypogaea provides insights into genome evolution and oil improvement.</title>
        <authorList>
            <person name="Chen X."/>
        </authorList>
    </citation>
    <scope>NUCLEOTIDE SEQUENCE [LARGE SCALE GENOMIC DNA]</scope>
    <source>
        <strain evidence="4">cv. Fuhuasheng</strain>
        <tissue evidence="3">Leaves</tissue>
    </source>
</reference>
<proteinExistence type="predicted"/>
<evidence type="ECO:0008006" key="5">
    <source>
        <dbReference type="Google" id="ProtNLM"/>
    </source>
</evidence>
<evidence type="ECO:0000256" key="2">
    <source>
        <dbReference type="SAM" id="Phobius"/>
    </source>
</evidence>
<evidence type="ECO:0000313" key="4">
    <source>
        <dbReference type="Proteomes" id="UP000289738"/>
    </source>
</evidence>
<keyword evidence="4" id="KW-1185">Reference proteome</keyword>
<dbReference type="AlphaFoldDB" id="A0A445B797"/>
<name>A0A445B797_ARAHY</name>
<evidence type="ECO:0000256" key="1">
    <source>
        <dbReference type="SAM" id="MobiDB-lite"/>
    </source>
</evidence>
<keyword evidence="2" id="KW-1133">Transmembrane helix</keyword>
<sequence>MNNSRKRGSGRDTLNDEGRSISVSSVGSAGARKKKRFVAPKCNCGIHAILFMSSTQLNPNRLFFGCPYFKICSKHLLSEILFFSLFTVHIVETHCKYFAWLDEYVALFEKEQTSDHSLHGRNPKQNQLLDAAVLMEEKVSKLEDRVSGLELHMKNSRHVKCIRGFSYPLMAVVFVFGVVFANYLR</sequence>
<accession>A0A445B797</accession>
<dbReference type="PANTHER" id="PTHR33248">
    <property type="entry name" value="ZINC ION-BINDING PROTEIN"/>
    <property type="match status" value="1"/>
</dbReference>
<feature type="compositionally biased region" description="Basic and acidic residues" evidence="1">
    <location>
        <begin position="9"/>
        <end position="19"/>
    </location>
</feature>
<comment type="caution">
    <text evidence="3">The sequence shown here is derived from an EMBL/GenBank/DDBJ whole genome shotgun (WGS) entry which is preliminary data.</text>
</comment>
<keyword evidence="2" id="KW-0472">Membrane</keyword>